<dbReference type="SMART" id="SM00054">
    <property type="entry name" value="EFh"/>
    <property type="match status" value="3"/>
</dbReference>
<reference evidence="2 3" key="1">
    <citation type="submission" date="2011-07" db="EMBL/GenBank/DDBJ databases">
        <authorList>
            <person name="Coyne R."/>
            <person name="Brami D."/>
            <person name="Johnson J."/>
            <person name="Hostetler J."/>
            <person name="Hannick L."/>
            <person name="Clark T."/>
            <person name="Cassidy-Hanley D."/>
            <person name="Inman J."/>
        </authorList>
    </citation>
    <scope>NUCLEOTIDE SEQUENCE [LARGE SCALE GENOMIC DNA]</scope>
    <source>
        <strain evidence="2 3">G5</strain>
    </source>
</reference>
<dbReference type="Gene3D" id="1.10.238.10">
    <property type="entry name" value="EF-hand"/>
    <property type="match status" value="7"/>
</dbReference>
<dbReference type="OrthoDB" id="187808at2759"/>
<gene>
    <name evidence="2" type="ORF">IMG5_161750</name>
</gene>
<protein>
    <recommendedName>
        <fullName evidence="1">EF-hand domain-containing protein</fullName>
    </recommendedName>
</protein>
<feature type="domain" description="EF-hand" evidence="1">
    <location>
        <begin position="413"/>
        <end position="439"/>
    </location>
</feature>
<evidence type="ECO:0000259" key="1">
    <source>
        <dbReference type="PROSITE" id="PS50222"/>
    </source>
</evidence>
<dbReference type="PROSITE" id="PS50222">
    <property type="entry name" value="EF_HAND_2"/>
    <property type="match status" value="3"/>
</dbReference>
<dbReference type="InParanoid" id="G0R040"/>
<sequence length="939" mass="111386">MATLLQQNGLNALEGSRFNISKNTIAINTDIEKLIKAEVFRKQIRIKDFFFDFDRLRKGTVTEDKFRSALSMLGMHLTEKDIQYLINKYKQEPDLVKYVEFCTQIDAQFLDYELAKENLESTKSASQISQQELNIIQQILLEIKQQIRTKRILLKQPFQDFDRTRCSHITVDQFSRVLTQLGLLPPESFFNLLIRRYIDNGNVKEVNYVKFCDDVDNVSEMLESVVKGIKPNEVVHDPNEDYVEDTADLKLMNTLYTSKKLNIKNNVFEDVIKKIQAEVVMKRIRIREFYKDYDPLRKGIVSESQVNQILHISNINISESEIEQLLHIYKIDNIPNGHVRYSDFCEAVDEIFTKKQIDKDPLFNVTQFQPETTLPARRHYLHLNEHEQHELNNLLNLYHKEIQNKRILIKPHFEDFDKTKQGYISKNQFLRILNQFNLFPHKEALNLILKRYTDKGTLDEVNYYEFCRDVDIYDEGVKVSKAYAESFKNFKKPEKEFQPFIHNEVPNNIDDLIAKLRNKVKEQRIRISEFLRDFDKLRSGNITKTQLRLGLNMAKLPLSDTEFNLLVENFSSQNKEDHVCWRDLCDVIDEIFMKKHLEKMKATEPVIVPSTVYQYGRKNLTQQEIEIAEYLKDRFSFFCQATRMDIKQFFKDWDRNGRNKVTPKQFRQVLTTVNFTMSDEEFNAIVRMYASEDEKDVRYVDFIKDTKVYEQKLWSAKETKDQSNFDSDNKRRSVDSLVLLEEIKNNVKINRLRIGEYLQDYDSLRKGIIPTNKFRGVISQMKIDLSEEQIIKLENMYILPDQPIKLNYAQFLEDVNIVFTKSGLEKDPITKPVSYEKKTVTDPRDALNTNEQEKLHHLMLRLGEVVKKHRIIFKTHFQDKDVAKSGKVSFTRFRSILDFHKLPLTDDQYKILCKRFAHQGVEFNYVEFYEELKKYEDLY</sequence>
<dbReference type="GeneID" id="14905261"/>
<evidence type="ECO:0000313" key="2">
    <source>
        <dbReference type="EMBL" id="EGR29166.1"/>
    </source>
</evidence>
<dbReference type="eggNOG" id="ENOG502QRVM">
    <property type="taxonomic scope" value="Eukaryota"/>
</dbReference>
<evidence type="ECO:0000313" key="3">
    <source>
        <dbReference type="Proteomes" id="UP000008983"/>
    </source>
</evidence>
<feature type="domain" description="EF-hand" evidence="1">
    <location>
        <begin position="641"/>
        <end position="676"/>
    </location>
</feature>
<accession>G0R040</accession>
<name>G0R040_ICHMU</name>
<dbReference type="STRING" id="857967.G0R040"/>
<dbReference type="PANTHER" id="PTHR20875:SF0">
    <property type="entry name" value="GH12158P"/>
    <property type="match status" value="1"/>
</dbReference>
<organism evidence="2 3">
    <name type="scientific">Ichthyophthirius multifiliis</name>
    <name type="common">White spot disease agent</name>
    <name type="synonym">Ich</name>
    <dbReference type="NCBI Taxonomy" id="5932"/>
    <lineage>
        <taxon>Eukaryota</taxon>
        <taxon>Sar</taxon>
        <taxon>Alveolata</taxon>
        <taxon>Ciliophora</taxon>
        <taxon>Intramacronucleata</taxon>
        <taxon>Oligohymenophorea</taxon>
        <taxon>Hymenostomatida</taxon>
        <taxon>Ophryoglenina</taxon>
        <taxon>Ichthyophthirius</taxon>
    </lineage>
</organism>
<keyword evidence="3" id="KW-1185">Reference proteome</keyword>
<dbReference type="AlphaFoldDB" id="G0R040"/>
<dbReference type="Proteomes" id="UP000008983">
    <property type="component" value="Unassembled WGS sequence"/>
</dbReference>
<dbReference type="EMBL" id="GL984178">
    <property type="protein sequence ID" value="EGR29166.1"/>
    <property type="molecule type" value="Genomic_DNA"/>
</dbReference>
<dbReference type="OMA" id="CVRYRDF"/>
<dbReference type="GO" id="GO:0005509">
    <property type="term" value="F:calcium ion binding"/>
    <property type="evidence" value="ECO:0007669"/>
    <property type="project" value="InterPro"/>
</dbReference>
<dbReference type="InterPro" id="IPR011992">
    <property type="entry name" value="EF-hand-dom_pair"/>
</dbReference>
<dbReference type="InterPro" id="IPR052603">
    <property type="entry name" value="EFCB6"/>
</dbReference>
<dbReference type="PANTHER" id="PTHR20875">
    <property type="entry name" value="EF-HAND CALCIUM-BINDING DOMAIN-CONTAINING PROTEIN 6-RELATED"/>
    <property type="match status" value="1"/>
</dbReference>
<dbReference type="InterPro" id="IPR002048">
    <property type="entry name" value="EF_hand_dom"/>
</dbReference>
<dbReference type="RefSeq" id="XP_004030402.1">
    <property type="nucleotide sequence ID" value="XM_004030354.1"/>
</dbReference>
<feature type="domain" description="EF-hand" evidence="1">
    <location>
        <begin position="41"/>
        <end position="76"/>
    </location>
</feature>
<dbReference type="SUPFAM" id="SSF47473">
    <property type="entry name" value="EF-hand"/>
    <property type="match status" value="4"/>
</dbReference>
<proteinExistence type="predicted"/>